<dbReference type="EMBL" id="CP120628">
    <property type="protein sequence ID" value="WEW58042.1"/>
    <property type="molecule type" value="Genomic_DNA"/>
</dbReference>
<dbReference type="InterPro" id="IPR019166">
    <property type="entry name" value="MIC26/MIC27"/>
</dbReference>
<name>A0AAF0DI82_9EURO</name>
<feature type="compositionally biased region" description="Low complexity" evidence="2">
    <location>
        <begin position="65"/>
        <end position="84"/>
    </location>
</feature>
<dbReference type="GO" id="GO:0061617">
    <property type="term" value="C:MICOS complex"/>
    <property type="evidence" value="ECO:0007669"/>
    <property type="project" value="UniProtKB-UniRule"/>
</dbReference>
<dbReference type="AlphaFoldDB" id="A0AAF0DI82"/>
<gene>
    <name evidence="3" type="ORF">PRK78_003509</name>
</gene>
<feature type="region of interest" description="Disordered" evidence="2">
    <location>
        <begin position="46"/>
        <end position="91"/>
    </location>
</feature>
<comment type="subcellular location">
    <subcellularLocation>
        <location evidence="1">Mitochondrion inner membrane</location>
    </subcellularLocation>
</comment>
<accession>A0AAF0DI82</accession>
<evidence type="ECO:0000256" key="2">
    <source>
        <dbReference type="SAM" id="MobiDB-lite"/>
    </source>
</evidence>
<comment type="subunit">
    <text evidence="1">Component of the mitochondrial contact site and cristae organizing system (MICOS) complex.</text>
</comment>
<dbReference type="Proteomes" id="UP001219355">
    <property type="component" value="Chromosome 2"/>
</dbReference>
<evidence type="ECO:0000313" key="3">
    <source>
        <dbReference type="EMBL" id="WEW58042.1"/>
    </source>
</evidence>
<keyword evidence="1" id="KW-0999">Mitochondrion inner membrane</keyword>
<evidence type="ECO:0000256" key="1">
    <source>
        <dbReference type="RuleBase" id="RU363021"/>
    </source>
</evidence>
<evidence type="ECO:0000313" key="4">
    <source>
        <dbReference type="Proteomes" id="UP001219355"/>
    </source>
</evidence>
<keyword evidence="1" id="KW-0472">Membrane</keyword>
<dbReference type="PANTHER" id="PTHR28268">
    <property type="entry name" value="MICOS SUBUNIT MIC26"/>
    <property type="match status" value="1"/>
</dbReference>
<sequence>MVLHPLFRQRATATGVAVLMAGAFVAYPGRTLYAEAPSQLSRQRKPIYNDDENDSMPAHVQKSIPTSPAPSTSPLSTTASNPSNRQSPTDQLANQVRKARLFLYDHSLAAENAFNDALSRALNAESRFTSTIASLAPSRESGERLLPGGIYVVVTAMAGSIVARNRGIVLRTASPLAAGTIAAWTLLPVTMRNVSDLVWEYEKKVPALAEQHVKARAVAEESWRQAVAHSGYARTWLEEKIGEGRKTLEEWISKGR</sequence>
<comment type="function">
    <text evidence="1">Component of the MICOS complex, a large protein complex of the mitochondrial inner membrane that plays crucial roles in the maintenance of crista junctions, inner membrane architecture, and formation of contact sites to the outer membrane.</text>
</comment>
<proteinExistence type="predicted"/>
<protein>
    <recommendedName>
        <fullName evidence="1">MICOS complex subunit</fullName>
    </recommendedName>
</protein>
<dbReference type="GO" id="GO:0042407">
    <property type="term" value="P:cristae formation"/>
    <property type="evidence" value="ECO:0007669"/>
    <property type="project" value="InterPro"/>
</dbReference>
<organism evidence="3 4">
    <name type="scientific">Emydomyces testavorans</name>
    <dbReference type="NCBI Taxonomy" id="2070801"/>
    <lineage>
        <taxon>Eukaryota</taxon>
        <taxon>Fungi</taxon>
        <taxon>Dikarya</taxon>
        <taxon>Ascomycota</taxon>
        <taxon>Pezizomycotina</taxon>
        <taxon>Eurotiomycetes</taxon>
        <taxon>Eurotiomycetidae</taxon>
        <taxon>Onygenales</taxon>
        <taxon>Nannizziopsiaceae</taxon>
        <taxon>Emydomyces</taxon>
    </lineage>
</organism>
<reference evidence="3" key="1">
    <citation type="submission" date="2023-03" db="EMBL/GenBank/DDBJ databases">
        <title>Emydomyces testavorans Genome Sequence.</title>
        <authorList>
            <person name="Hoyer L."/>
        </authorList>
    </citation>
    <scope>NUCLEOTIDE SEQUENCE</scope>
    <source>
        <strain evidence="3">16-2883</strain>
    </source>
</reference>
<dbReference type="InterPro" id="IPR033181">
    <property type="entry name" value="Mic26_fungi"/>
</dbReference>
<dbReference type="Pfam" id="PF09769">
    <property type="entry name" value="ApoO"/>
    <property type="match status" value="1"/>
</dbReference>
<keyword evidence="4" id="KW-1185">Reference proteome</keyword>
<dbReference type="PANTHER" id="PTHR28268:SF1">
    <property type="entry name" value="MICOS SUBUNIT MIC26"/>
    <property type="match status" value="1"/>
</dbReference>
<dbReference type="GO" id="GO:0044284">
    <property type="term" value="C:mitochondrial crista junction"/>
    <property type="evidence" value="ECO:0007669"/>
    <property type="project" value="TreeGrafter"/>
</dbReference>
<keyword evidence="1" id="KW-0496">Mitochondrion</keyword>